<dbReference type="EMBL" id="JAGGLU010000001">
    <property type="protein sequence ID" value="MBP2056886.1"/>
    <property type="molecule type" value="Genomic_DNA"/>
</dbReference>
<accession>A0ABS4MB37</accession>
<dbReference type="InterPro" id="IPR021402">
    <property type="entry name" value="DUF3042"/>
</dbReference>
<protein>
    <recommendedName>
        <fullName evidence="4">DUF3042 family protein</fullName>
    </recommendedName>
</protein>
<name>A0ABS4MB37_9LACO</name>
<evidence type="ECO:0000256" key="1">
    <source>
        <dbReference type="SAM" id="MobiDB-lite"/>
    </source>
</evidence>
<organism evidence="2 3">
    <name type="scientific">Lactobacillus colini</name>
    <dbReference type="NCBI Taxonomy" id="1819254"/>
    <lineage>
        <taxon>Bacteria</taxon>
        <taxon>Bacillati</taxon>
        <taxon>Bacillota</taxon>
        <taxon>Bacilli</taxon>
        <taxon>Lactobacillales</taxon>
        <taxon>Lactobacillaceae</taxon>
        <taxon>Lactobacillus</taxon>
    </lineage>
</organism>
<keyword evidence="3" id="KW-1185">Reference proteome</keyword>
<dbReference type="Proteomes" id="UP001519292">
    <property type="component" value="Unassembled WGS sequence"/>
</dbReference>
<reference evidence="2 3" key="1">
    <citation type="submission" date="2021-03" db="EMBL/GenBank/DDBJ databases">
        <title>Genomic Encyclopedia of Type Strains, Phase IV (KMG-IV): sequencing the most valuable type-strain genomes for metagenomic binning, comparative biology and taxonomic classification.</title>
        <authorList>
            <person name="Goeker M."/>
        </authorList>
    </citation>
    <scope>NUCLEOTIDE SEQUENCE [LARGE SCALE GENOMIC DNA]</scope>
    <source>
        <strain evidence="2 3">DSM 101872</strain>
    </source>
</reference>
<evidence type="ECO:0000313" key="3">
    <source>
        <dbReference type="Proteomes" id="UP001519292"/>
    </source>
</evidence>
<sequence length="59" mass="6330">MAKKFGAGVVTGVAATIGALAAGLLTYKKKVVEPKEQESSRIEENRKRANRKSFASHQA</sequence>
<gene>
    <name evidence="2" type="ORF">J2Z60_000048</name>
</gene>
<comment type="caution">
    <text evidence="2">The sequence shown here is derived from an EMBL/GenBank/DDBJ whole genome shotgun (WGS) entry which is preliminary data.</text>
</comment>
<feature type="compositionally biased region" description="Basic and acidic residues" evidence="1">
    <location>
        <begin position="35"/>
        <end position="47"/>
    </location>
</feature>
<proteinExistence type="predicted"/>
<evidence type="ECO:0000313" key="2">
    <source>
        <dbReference type="EMBL" id="MBP2056886.1"/>
    </source>
</evidence>
<dbReference type="RefSeq" id="WP_209685168.1">
    <property type="nucleotide sequence ID" value="NZ_JAGGLU010000001.1"/>
</dbReference>
<evidence type="ECO:0008006" key="4">
    <source>
        <dbReference type="Google" id="ProtNLM"/>
    </source>
</evidence>
<dbReference type="Pfam" id="PF11240">
    <property type="entry name" value="DUF3042"/>
    <property type="match status" value="1"/>
</dbReference>
<feature type="region of interest" description="Disordered" evidence="1">
    <location>
        <begin position="35"/>
        <end position="59"/>
    </location>
</feature>